<organism evidence="17 18">
    <name type="scientific">Microbacterium azadirachtae</name>
    <dbReference type="NCBI Taxonomy" id="582680"/>
    <lineage>
        <taxon>Bacteria</taxon>
        <taxon>Bacillati</taxon>
        <taxon>Actinomycetota</taxon>
        <taxon>Actinomycetes</taxon>
        <taxon>Micrococcales</taxon>
        <taxon>Microbacteriaceae</taxon>
        <taxon>Microbacterium</taxon>
    </lineage>
</organism>
<comment type="subcellular location">
    <subcellularLocation>
        <location evidence="2">Endoplasmic reticulum membrane</location>
        <topology evidence="2">Single-pass membrane protein</topology>
    </subcellularLocation>
    <subcellularLocation>
        <location evidence="1">Membrane</location>
        <topology evidence="1">Multi-pass membrane protein</topology>
    </subcellularLocation>
</comment>
<comment type="caution">
    <text evidence="17">The sequence shown here is derived from an EMBL/GenBank/DDBJ whole genome shotgun (WGS) entry which is preliminary data.</text>
</comment>
<dbReference type="PANTHER" id="PTHR10859">
    <property type="entry name" value="GLYCOSYL TRANSFERASE"/>
    <property type="match status" value="1"/>
</dbReference>
<evidence type="ECO:0000256" key="13">
    <source>
        <dbReference type="ARBA" id="ARBA00045097"/>
    </source>
</evidence>
<keyword evidence="10" id="KW-0735">Signal-anchor</keyword>
<dbReference type="InterPro" id="IPR035518">
    <property type="entry name" value="DPG_synthase"/>
</dbReference>
<dbReference type="RefSeq" id="WP_082072416.1">
    <property type="nucleotide sequence ID" value="NZ_CP099706.1"/>
</dbReference>
<evidence type="ECO:0000256" key="5">
    <source>
        <dbReference type="ARBA" id="ARBA00012583"/>
    </source>
</evidence>
<evidence type="ECO:0000256" key="12">
    <source>
        <dbReference type="ARBA" id="ARBA00023136"/>
    </source>
</evidence>
<dbReference type="GO" id="GO:0016020">
    <property type="term" value="C:membrane"/>
    <property type="evidence" value="ECO:0007669"/>
    <property type="project" value="UniProtKB-SubCell"/>
</dbReference>
<evidence type="ECO:0000256" key="2">
    <source>
        <dbReference type="ARBA" id="ARBA00004389"/>
    </source>
</evidence>
<dbReference type="EC" id="2.4.1.117" evidence="5"/>
<comment type="similarity">
    <text evidence="4">Belongs to the glycosyltransferase 2 family.</text>
</comment>
<protein>
    <recommendedName>
        <fullName evidence="5">dolichyl-phosphate beta-glucosyltransferase</fullName>
        <ecNumber evidence="5">2.4.1.117</ecNumber>
    </recommendedName>
</protein>
<dbReference type="PANTHER" id="PTHR10859:SF91">
    <property type="entry name" value="DOLICHYL-PHOSPHATE BETA-GLUCOSYLTRANSFERASE"/>
    <property type="match status" value="1"/>
</dbReference>
<feature type="transmembrane region" description="Helical" evidence="14">
    <location>
        <begin position="336"/>
        <end position="357"/>
    </location>
</feature>
<dbReference type="PATRIC" id="fig|582680.7.peg.2936"/>
<keyword evidence="8 14" id="KW-0812">Transmembrane</keyword>
<evidence type="ECO:0000256" key="3">
    <source>
        <dbReference type="ARBA" id="ARBA00004922"/>
    </source>
</evidence>
<proteinExistence type="inferred from homology"/>
<name>A0A0F0KHB8_9MICO</name>
<evidence type="ECO:0000259" key="16">
    <source>
        <dbReference type="Pfam" id="PF04138"/>
    </source>
</evidence>
<evidence type="ECO:0000256" key="11">
    <source>
        <dbReference type="ARBA" id="ARBA00022989"/>
    </source>
</evidence>
<dbReference type="AlphaFoldDB" id="A0A0F0KHB8"/>
<evidence type="ECO:0000256" key="8">
    <source>
        <dbReference type="ARBA" id="ARBA00022692"/>
    </source>
</evidence>
<comment type="pathway">
    <text evidence="3">Protein modification; protein glycosylation.</text>
</comment>
<keyword evidence="7 17" id="KW-0808">Transferase</keyword>
<dbReference type="EMBL" id="JYIT01000083">
    <property type="protein sequence ID" value="KJL19834.1"/>
    <property type="molecule type" value="Genomic_DNA"/>
</dbReference>
<feature type="domain" description="GtrA/DPMS transmembrane" evidence="16">
    <location>
        <begin position="272"/>
        <end position="390"/>
    </location>
</feature>
<dbReference type="GO" id="GO:0006487">
    <property type="term" value="P:protein N-linked glycosylation"/>
    <property type="evidence" value="ECO:0007669"/>
    <property type="project" value="TreeGrafter"/>
</dbReference>
<evidence type="ECO:0000256" key="4">
    <source>
        <dbReference type="ARBA" id="ARBA00006739"/>
    </source>
</evidence>
<evidence type="ECO:0000256" key="1">
    <source>
        <dbReference type="ARBA" id="ARBA00004141"/>
    </source>
</evidence>
<evidence type="ECO:0000259" key="15">
    <source>
        <dbReference type="Pfam" id="PF00535"/>
    </source>
</evidence>
<feature type="transmembrane region" description="Helical" evidence="14">
    <location>
        <begin position="270"/>
        <end position="291"/>
    </location>
</feature>
<dbReference type="SUPFAM" id="SSF53448">
    <property type="entry name" value="Nucleotide-diphospho-sugar transferases"/>
    <property type="match status" value="1"/>
</dbReference>
<comment type="catalytic activity">
    <reaction evidence="13">
        <text>a di-trans,poly-cis-dolichyl phosphate + UDP-alpha-D-glucose = a di-trans,poly-cis-dolichyl beta-D-glucosyl phosphate + UDP</text>
        <dbReference type="Rhea" id="RHEA:15401"/>
        <dbReference type="Rhea" id="RHEA-COMP:19498"/>
        <dbReference type="Rhea" id="RHEA-COMP:19502"/>
        <dbReference type="ChEBI" id="CHEBI:57525"/>
        <dbReference type="ChEBI" id="CHEBI:57683"/>
        <dbReference type="ChEBI" id="CHEBI:58223"/>
        <dbReference type="ChEBI" id="CHEBI:58885"/>
        <dbReference type="EC" id="2.4.1.117"/>
    </reaction>
    <physiologicalReaction direction="left-to-right" evidence="13">
        <dbReference type="Rhea" id="RHEA:15402"/>
    </physiologicalReaction>
</comment>
<evidence type="ECO:0000313" key="18">
    <source>
        <dbReference type="Proteomes" id="UP000033448"/>
    </source>
</evidence>
<evidence type="ECO:0000256" key="9">
    <source>
        <dbReference type="ARBA" id="ARBA00022824"/>
    </source>
</evidence>
<keyword evidence="11 14" id="KW-1133">Transmembrane helix</keyword>
<keyword evidence="9" id="KW-0256">Endoplasmic reticulum</keyword>
<feature type="transmembrane region" description="Helical" evidence="14">
    <location>
        <begin position="363"/>
        <end position="389"/>
    </location>
</feature>
<evidence type="ECO:0000256" key="7">
    <source>
        <dbReference type="ARBA" id="ARBA00022679"/>
    </source>
</evidence>
<dbReference type="InterPro" id="IPR001173">
    <property type="entry name" value="Glyco_trans_2-like"/>
</dbReference>
<dbReference type="Proteomes" id="UP000033448">
    <property type="component" value="Unassembled WGS sequence"/>
</dbReference>
<keyword evidence="12 14" id="KW-0472">Membrane</keyword>
<dbReference type="GO" id="GO:0000271">
    <property type="term" value="P:polysaccharide biosynthetic process"/>
    <property type="evidence" value="ECO:0007669"/>
    <property type="project" value="InterPro"/>
</dbReference>
<evidence type="ECO:0000256" key="10">
    <source>
        <dbReference type="ARBA" id="ARBA00022968"/>
    </source>
</evidence>
<dbReference type="CDD" id="cd04188">
    <property type="entry name" value="DPG_synthase"/>
    <property type="match status" value="1"/>
</dbReference>
<dbReference type="Gene3D" id="3.90.550.10">
    <property type="entry name" value="Spore Coat Polysaccharide Biosynthesis Protein SpsA, Chain A"/>
    <property type="match status" value="1"/>
</dbReference>
<sequence>MTQDPAPDLDLDVVVPVHNEHETLEQSIALLHAHLRAEAPGSWRITIADNASTDGTAAIAEGLAARLDRVVVVHLAEKGRGRALKAAWSASPARVLVYLDEDLSTDLRALQPLVAPLLSGHSDLAIGSRLASASRIVRGGKREFVSRSYNALLRGTFGARFSDAQCGFKAIRADVARRLLPYVEDTGWFFDTELLILAERAGLRIHEVPVDWVDDPHSSVDIVATATADLKGMVRVGTGLARGRIPVDDLYRDIGRHPFAQPRTPLIAQVVRFGVIGALSTIAYALVYLVLQVVMPAQTANFLALLVTAIANTAANRRFTFGIRGRTGATTHHLQGLVVFGIAWALTSGSLVLLHAADPHPGAFVEVGVLTIANLVATLLRFALLKIWVFRDPGRRRGEPAPDEPVEPLSTRHHLTLLAQEANRS</sequence>
<dbReference type="Pfam" id="PF04138">
    <property type="entry name" value="GtrA_DPMS_TM"/>
    <property type="match status" value="1"/>
</dbReference>
<dbReference type="InterPro" id="IPR029044">
    <property type="entry name" value="Nucleotide-diphossugar_trans"/>
</dbReference>
<evidence type="ECO:0000256" key="14">
    <source>
        <dbReference type="SAM" id="Phobius"/>
    </source>
</evidence>
<dbReference type="GO" id="GO:0004581">
    <property type="term" value="F:dolichyl-phosphate beta-glucosyltransferase activity"/>
    <property type="evidence" value="ECO:0007669"/>
    <property type="project" value="UniProtKB-EC"/>
</dbReference>
<keyword evidence="18" id="KW-1185">Reference proteome</keyword>
<dbReference type="Pfam" id="PF00535">
    <property type="entry name" value="Glycos_transf_2"/>
    <property type="match status" value="1"/>
</dbReference>
<feature type="transmembrane region" description="Helical" evidence="14">
    <location>
        <begin position="297"/>
        <end position="315"/>
    </location>
</feature>
<dbReference type="OrthoDB" id="2369748at2"/>
<keyword evidence="6 17" id="KW-0328">Glycosyltransferase</keyword>
<evidence type="ECO:0000313" key="17">
    <source>
        <dbReference type="EMBL" id="KJL19834.1"/>
    </source>
</evidence>
<accession>A0A0F0KHB8</accession>
<feature type="domain" description="Glycosyltransferase 2-like" evidence="15">
    <location>
        <begin position="13"/>
        <end position="179"/>
    </location>
</feature>
<evidence type="ECO:0000256" key="6">
    <source>
        <dbReference type="ARBA" id="ARBA00022676"/>
    </source>
</evidence>
<dbReference type="InterPro" id="IPR007267">
    <property type="entry name" value="GtrA_DPMS_TM"/>
</dbReference>
<reference evidence="17 18" key="1">
    <citation type="submission" date="2015-02" db="EMBL/GenBank/DDBJ databases">
        <title>Draft genome sequences of ten Microbacterium spp. with emphasis on heavy metal contaminated environments.</title>
        <authorList>
            <person name="Corretto E."/>
        </authorList>
    </citation>
    <scope>NUCLEOTIDE SEQUENCE [LARGE SCALE GENOMIC DNA]</scope>
    <source>
        <strain evidence="17 18">DSM 23848</strain>
    </source>
</reference>
<gene>
    <name evidence="17" type="ORF">RL72_02880</name>
</gene>